<feature type="domain" description="Bacterial transcriptional activator" evidence="1">
    <location>
        <begin position="114"/>
        <end position="247"/>
    </location>
</feature>
<comment type="caution">
    <text evidence="2">The sequence shown here is derived from an EMBL/GenBank/DDBJ whole genome shotgun (WGS) entry which is preliminary data.</text>
</comment>
<dbReference type="SUPFAM" id="SSF48452">
    <property type="entry name" value="TPR-like"/>
    <property type="match status" value="2"/>
</dbReference>
<organism evidence="2 3">
    <name type="scientific">Plastoroseomonas arctica</name>
    <dbReference type="NCBI Taxonomy" id="1509237"/>
    <lineage>
        <taxon>Bacteria</taxon>
        <taxon>Pseudomonadati</taxon>
        <taxon>Pseudomonadota</taxon>
        <taxon>Alphaproteobacteria</taxon>
        <taxon>Acetobacterales</taxon>
        <taxon>Acetobacteraceae</taxon>
        <taxon>Plastoroseomonas</taxon>
    </lineage>
</organism>
<dbReference type="Proteomes" id="UP001196068">
    <property type="component" value="Unassembled WGS sequence"/>
</dbReference>
<dbReference type="EMBL" id="JAAEDH010000005">
    <property type="protein sequence ID" value="MBR0654670.1"/>
    <property type="molecule type" value="Genomic_DNA"/>
</dbReference>
<dbReference type="SUPFAM" id="SSF46894">
    <property type="entry name" value="C-terminal effector domain of the bipartite response regulators"/>
    <property type="match status" value="1"/>
</dbReference>
<dbReference type="SMART" id="SM01043">
    <property type="entry name" value="BTAD"/>
    <property type="match status" value="1"/>
</dbReference>
<dbReference type="InterPro" id="IPR016032">
    <property type="entry name" value="Sig_transdc_resp-reg_C-effctor"/>
</dbReference>
<dbReference type="GO" id="GO:0006355">
    <property type="term" value="P:regulation of DNA-templated transcription"/>
    <property type="evidence" value="ECO:0007669"/>
    <property type="project" value="InterPro"/>
</dbReference>
<keyword evidence="3" id="KW-1185">Reference proteome</keyword>
<sequence length="686" mass="74760">MMSSIALPAREQRAPVVQFSLFGRFRVWSDAAPDLLPRTRKSRAVLAILALEGGRPVRRTRIAGLLWDRVPEEQARNSLRQAVSELTNALRGAGVAVLDARRDDLRLHADACVIDLAAFENAAPGERVAWPQAALLEDLGELAPAFDQWLHGERARIDRRLRERMEAEIERLCRADSPPEQRIAAARDLLARDATHERAWRLIIRSLADMGDTGQALREYIACETALRRLLDAAPSAETRALRDLLRGTSPARPALAPAPIPQQRARALAMTVPARAPVAPALAPIDHNQRQASIAVLPFAAPAGQADAILLANGLVEGVIHELSGLGDLFVIGRGTSLAYTQQPLDPRVVGAELGVRYILSGSVSSSGPRLRIFNELIETVGGSVVRADRRNVALDDLFDLQDTLTAEIVSAIAPSVRENELARARRKPPSSLTAYDLLLRGLDRMSWLEPTAFAEAGRLLRRGMELDPGFAAVRSHAATWHNYNLAQGWSSDPAADTAAAARLAGEALERDHNDAVALAIQGQTLSFTRRDYSAARHFLDRAISVGPSASLAWTLSSTTHGWTGDGESAVAHAMRGLRLSPRDPFAFFTEHMVSQGHYVAGDFDEAVRWGRKAFASNPMLTSNLRTLAAALVMQGEIDAAREMAAQVVKLQPDFSLRRFLARTPFSQSIRDAHGERLRLAGLPS</sequence>
<reference evidence="2" key="1">
    <citation type="submission" date="2020-01" db="EMBL/GenBank/DDBJ databases">
        <authorList>
            <person name="Rat A."/>
        </authorList>
    </citation>
    <scope>NUCLEOTIDE SEQUENCE</scope>
    <source>
        <strain evidence="2">LMG 28251</strain>
    </source>
</reference>
<dbReference type="AlphaFoldDB" id="A0AAF1JVL6"/>
<dbReference type="InterPro" id="IPR051677">
    <property type="entry name" value="AfsR-DnrI-RedD_regulator"/>
</dbReference>
<evidence type="ECO:0000313" key="2">
    <source>
        <dbReference type="EMBL" id="MBR0654670.1"/>
    </source>
</evidence>
<dbReference type="Gene3D" id="1.10.10.10">
    <property type="entry name" value="Winged helix-like DNA-binding domain superfamily/Winged helix DNA-binding domain"/>
    <property type="match status" value="1"/>
</dbReference>
<evidence type="ECO:0000259" key="1">
    <source>
        <dbReference type="SMART" id="SM01043"/>
    </source>
</evidence>
<proteinExistence type="predicted"/>
<dbReference type="GO" id="GO:0003677">
    <property type="term" value="F:DNA binding"/>
    <property type="evidence" value="ECO:0007669"/>
    <property type="project" value="InterPro"/>
</dbReference>
<protein>
    <recommendedName>
        <fullName evidence="1">Bacterial transcriptional activator domain-containing protein</fullName>
    </recommendedName>
</protein>
<accession>A0AAF1JVL6</accession>
<dbReference type="Pfam" id="PF03704">
    <property type="entry name" value="BTAD"/>
    <property type="match status" value="1"/>
</dbReference>
<dbReference type="Gene3D" id="1.25.40.10">
    <property type="entry name" value="Tetratricopeptide repeat domain"/>
    <property type="match status" value="1"/>
</dbReference>
<dbReference type="PANTHER" id="PTHR35807">
    <property type="entry name" value="TRANSCRIPTIONAL REGULATOR REDD-RELATED"/>
    <property type="match status" value="1"/>
</dbReference>
<evidence type="ECO:0000313" key="3">
    <source>
        <dbReference type="Proteomes" id="UP001196068"/>
    </source>
</evidence>
<dbReference type="InterPro" id="IPR036388">
    <property type="entry name" value="WH-like_DNA-bd_sf"/>
</dbReference>
<gene>
    <name evidence="2" type="ORF">GXW79_06220</name>
</gene>
<dbReference type="InterPro" id="IPR011990">
    <property type="entry name" value="TPR-like_helical_dom_sf"/>
</dbReference>
<dbReference type="RefSeq" id="WP_211873491.1">
    <property type="nucleotide sequence ID" value="NZ_JAAEDH010000005.1"/>
</dbReference>
<reference evidence="2" key="2">
    <citation type="journal article" date="2021" name="Syst. Appl. Microbiol.">
        <title>Roseomonas hellenica sp. nov., isolated from roots of wild-growing Alkanna tinctoria.</title>
        <authorList>
            <person name="Rat A."/>
            <person name="Naranjo H.D."/>
            <person name="Lebbe L."/>
            <person name="Cnockaert M."/>
            <person name="Krigas N."/>
            <person name="Grigoriadou K."/>
            <person name="Maloupa E."/>
            <person name="Willems A."/>
        </authorList>
    </citation>
    <scope>NUCLEOTIDE SEQUENCE</scope>
    <source>
        <strain evidence="2">LMG 28251</strain>
    </source>
</reference>
<dbReference type="InterPro" id="IPR005158">
    <property type="entry name" value="BTAD"/>
</dbReference>
<name>A0AAF1JVL6_9PROT</name>